<keyword evidence="2" id="KW-1185">Reference proteome</keyword>
<dbReference type="Proteomes" id="UP000790347">
    <property type="component" value="Unassembled WGS sequence"/>
</dbReference>
<comment type="caution">
    <text evidence="1">The sequence shown here is derived from an EMBL/GenBank/DDBJ whole genome shotgun (WGS) entry which is preliminary data.</text>
</comment>
<accession>A0A922I8S2</accession>
<gene>
    <name evidence="1" type="ORF">DERF_001092</name>
</gene>
<evidence type="ECO:0000313" key="2">
    <source>
        <dbReference type="Proteomes" id="UP000790347"/>
    </source>
</evidence>
<dbReference type="AlphaFoldDB" id="A0A922I8S2"/>
<organism evidence="1 2">
    <name type="scientific">Dermatophagoides farinae</name>
    <name type="common">American house dust mite</name>
    <dbReference type="NCBI Taxonomy" id="6954"/>
    <lineage>
        <taxon>Eukaryota</taxon>
        <taxon>Metazoa</taxon>
        <taxon>Ecdysozoa</taxon>
        <taxon>Arthropoda</taxon>
        <taxon>Chelicerata</taxon>
        <taxon>Arachnida</taxon>
        <taxon>Acari</taxon>
        <taxon>Acariformes</taxon>
        <taxon>Sarcoptiformes</taxon>
        <taxon>Astigmata</taxon>
        <taxon>Psoroptidia</taxon>
        <taxon>Analgoidea</taxon>
        <taxon>Pyroglyphidae</taxon>
        <taxon>Dermatophagoidinae</taxon>
        <taxon>Dermatophagoides</taxon>
    </lineage>
</organism>
<reference evidence="1" key="1">
    <citation type="submission" date="2013-05" db="EMBL/GenBank/DDBJ databases">
        <authorList>
            <person name="Yim A.K.Y."/>
            <person name="Chan T.F."/>
            <person name="Ji K.M."/>
            <person name="Liu X.Y."/>
            <person name="Zhou J.W."/>
            <person name="Li R.Q."/>
            <person name="Yang K.Y."/>
            <person name="Li J."/>
            <person name="Li M."/>
            <person name="Law P.T.W."/>
            <person name="Wu Y.L."/>
            <person name="Cai Z.L."/>
            <person name="Qin H."/>
            <person name="Bao Y."/>
            <person name="Leung R.K.K."/>
            <person name="Ng P.K.S."/>
            <person name="Zou J."/>
            <person name="Zhong X.J."/>
            <person name="Ran P.X."/>
            <person name="Zhong N.S."/>
            <person name="Liu Z.G."/>
            <person name="Tsui S.K.W."/>
        </authorList>
    </citation>
    <scope>NUCLEOTIDE SEQUENCE</scope>
    <source>
        <strain evidence="1">Derf</strain>
        <tissue evidence="1">Whole organism</tissue>
    </source>
</reference>
<proteinExistence type="predicted"/>
<evidence type="ECO:0000313" key="1">
    <source>
        <dbReference type="EMBL" id="KAH9527044.1"/>
    </source>
</evidence>
<reference evidence="1" key="2">
    <citation type="journal article" date="2022" name="Res Sq">
        <title>Comparative Genomics Reveals Insights into the Divergent Evolution of Astigmatic Mites and Household Pest Adaptations.</title>
        <authorList>
            <person name="Xiong Q."/>
            <person name="Wan A.T.-Y."/>
            <person name="Liu X.-Y."/>
            <person name="Fung C.S.-H."/>
            <person name="Xiao X."/>
            <person name="Malainual N."/>
            <person name="Hou J."/>
            <person name="Wang L."/>
            <person name="Wang M."/>
            <person name="Yang K."/>
            <person name="Cui Y."/>
            <person name="Leung E."/>
            <person name="Nong W."/>
            <person name="Shin S.-K."/>
            <person name="Au S."/>
            <person name="Jeong K.Y."/>
            <person name="Chew F.T."/>
            <person name="Hui J."/>
            <person name="Leung T.F."/>
            <person name="Tungtrongchitr A."/>
            <person name="Zhong N."/>
            <person name="Liu Z."/>
            <person name="Tsui S."/>
        </authorList>
    </citation>
    <scope>NUCLEOTIDE SEQUENCE</scope>
    <source>
        <strain evidence="1">Derf</strain>
        <tissue evidence="1">Whole organism</tissue>
    </source>
</reference>
<protein>
    <submittedName>
        <fullName evidence="1">Uncharacterized protein</fullName>
    </submittedName>
</protein>
<sequence length="65" mass="7618">MILHLVDVLCGHYYYYHYYGGGDGVVVMVLHMKCNFFLPEKSGVYGQQQQKFIQIPIVFKFEPDI</sequence>
<dbReference type="EMBL" id="ASGP02000001">
    <property type="protein sequence ID" value="KAH9527044.1"/>
    <property type="molecule type" value="Genomic_DNA"/>
</dbReference>
<name>A0A922I8S2_DERFA</name>